<keyword evidence="7" id="KW-0326">Glycosidase</keyword>
<comment type="cofactor">
    <cofactor evidence="6">
        <name>Ca(2+)</name>
        <dbReference type="ChEBI" id="CHEBI:29108"/>
    </cofactor>
</comment>
<dbReference type="GO" id="GO:0016020">
    <property type="term" value="C:membrane"/>
    <property type="evidence" value="ECO:0007669"/>
    <property type="project" value="InterPro"/>
</dbReference>
<dbReference type="GO" id="GO:0036503">
    <property type="term" value="P:ERAD pathway"/>
    <property type="evidence" value="ECO:0007669"/>
    <property type="project" value="UniProtKB-ARBA"/>
</dbReference>
<dbReference type="RefSeq" id="XP_043050541.1">
    <property type="nucleotide sequence ID" value="XM_043194790.1"/>
</dbReference>
<gene>
    <name evidence="8" type="primary">MNL1</name>
    <name evidence="8" type="ORF">KQ657_004106</name>
</gene>
<evidence type="ECO:0000256" key="2">
    <source>
        <dbReference type="ARBA" id="ARBA00007658"/>
    </source>
</evidence>
<keyword evidence="7" id="KW-0378">Hydrolase</keyword>
<dbReference type="PRINTS" id="PR00747">
    <property type="entry name" value="GLYHDRLASE47"/>
</dbReference>
<feature type="active site" description="Proton donor" evidence="5">
    <location>
        <position position="386"/>
    </location>
</feature>
<proteinExistence type="inferred from homology"/>
<dbReference type="InterPro" id="IPR036026">
    <property type="entry name" value="Seven-hairpin_glycosidases"/>
</dbReference>
<sequence>MILENDTFVSPGYGLAFNSSFTPSHIKYLQNETKALFVHGWNGYMKHGFPLDEVRPLLCEPYGPDYDDIYDIIRNDAMGNTTLMILDNIDSLIIFEQWDHLKFALQFLKDEQHTLFEKDTIVQVFETTIRALGGLLSAHLLLSDVVDSRGGRGSIPSKYIPLKEIVDDYDGFLLEMAYDLGLKLLPAFKTQSSIPLPRINLLHGLQGVPSDLQDENCLAGATSPVLEFTLLSKLTGDSQFEKFSQTTFWKIWNGKLVLGLLPMTINPLENTWKDSVTGIGASGDSFYEYAAKSAIIFNDDAMWDVFTASYRSLLHFLAEGRSGTVGSGGMIFPNVHVSEGSRANNYIDLLSAFWSGLQVLTGQLSDAINTHLLYLKIWNTFDLIPERWQLVPTQNSDADSEIDKLIAAVSLEWYPLRPEFIESTYYLYRATRDPMYLQIGERVLNLLRDRYKAPCGFHGLQDVRTGERNDRMETFVLGETLKYLYLLFDVDNEIFLHSDLMKSKNWVFSTEAHPLWLSESSLLRSFSSRNNSKTKGDYRVPSKKRLGGIFAFLKGNSKQLPSDNASLFYKKTLLPNISYTDILDLEPSLTKKDAFKDRFYYCELNPFAKYQENQRFMTSGFYHWQGMFAADAQYNETLIRPSYLPKDDNQIEITNSFINIYGLIGGNEYNQNSLGQCPHPPTTQLTDIFMGDRTLGPLLEISKVSKLRDHHYVEGDHMRPNDLWVPEIGGVRALLEELRVGTYDSMFNFISKQYMDEIFNYPRLSRRKEKVLRVIRINGVQVSKKAIIWTRPFKTPVVDPQSQTVLLDVNVKNQIILDGVVIENWLFWKGGNTTRINFPN</sequence>
<comment type="subcellular location">
    <subcellularLocation>
        <location evidence="1">Endoplasmic reticulum</location>
    </subcellularLocation>
</comment>
<dbReference type="PANTHER" id="PTHR45679">
    <property type="entry name" value="ER DEGRADATION-ENHANCING ALPHA-MANNOSIDASE-LIKE PROTEIN 2"/>
    <property type="match status" value="1"/>
</dbReference>
<dbReference type="GO" id="GO:0005975">
    <property type="term" value="P:carbohydrate metabolic process"/>
    <property type="evidence" value="ECO:0007669"/>
    <property type="project" value="InterPro"/>
</dbReference>
<dbReference type="Pfam" id="PF01532">
    <property type="entry name" value="Glyco_hydro_47"/>
    <property type="match status" value="1"/>
</dbReference>
<comment type="caution">
    <text evidence="8">The sequence shown here is derived from an EMBL/GenBank/DDBJ whole genome shotgun (WGS) entry which is preliminary data.</text>
</comment>
<dbReference type="OrthoDB" id="8118055at2759"/>
<keyword evidence="6" id="KW-0106">Calcium</keyword>
<comment type="similarity">
    <text evidence="2 7">Belongs to the glycosyl hydrolase 47 family.</text>
</comment>
<dbReference type="EC" id="3.2.1.-" evidence="7"/>
<feature type="active site" evidence="5">
    <location>
        <position position="419"/>
    </location>
</feature>
<name>A0A9P7VCW2_9ASCO</name>
<dbReference type="InterPro" id="IPR012341">
    <property type="entry name" value="6hp_glycosidase-like_sf"/>
</dbReference>
<dbReference type="GO" id="GO:0005509">
    <property type="term" value="F:calcium ion binding"/>
    <property type="evidence" value="ECO:0007669"/>
    <property type="project" value="InterPro"/>
</dbReference>
<dbReference type="Gene3D" id="1.50.10.10">
    <property type="match status" value="1"/>
</dbReference>
<dbReference type="GO" id="GO:1904380">
    <property type="term" value="P:endoplasmic reticulum mannose trimming"/>
    <property type="evidence" value="ECO:0007669"/>
    <property type="project" value="InterPro"/>
</dbReference>
<dbReference type="Proteomes" id="UP000790833">
    <property type="component" value="Unassembled WGS sequence"/>
</dbReference>
<evidence type="ECO:0000256" key="4">
    <source>
        <dbReference type="ARBA" id="ARBA00023180"/>
    </source>
</evidence>
<evidence type="ECO:0000256" key="6">
    <source>
        <dbReference type="PIRSR" id="PIRSR601382-2"/>
    </source>
</evidence>
<dbReference type="GO" id="GO:0004571">
    <property type="term" value="F:mannosyl-oligosaccharide 1,2-alpha-mannosidase activity"/>
    <property type="evidence" value="ECO:0007669"/>
    <property type="project" value="InterPro"/>
</dbReference>
<keyword evidence="9" id="KW-1185">Reference proteome</keyword>
<organism evidence="8 9">
    <name type="scientific">Scheffersomyces spartinae</name>
    <dbReference type="NCBI Taxonomy" id="45513"/>
    <lineage>
        <taxon>Eukaryota</taxon>
        <taxon>Fungi</taxon>
        <taxon>Dikarya</taxon>
        <taxon>Ascomycota</taxon>
        <taxon>Saccharomycotina</taxon>
        <taxon>Pichiomycetes</taxon>
        <taxon>Debaryomycetaceae</taxon>
        <taxon>Scheffersomyces</taxon>
    </lineage>
</organism>
<evidence type="ECO:0000256" key="7">
    <source>
        <dbReference type="RuleBase" id="RU361193"/>
    </source>
</evidence>
<evidence type="ECO:0000256" key="3">
    <source>
        <dbReference type="ARBA" id="ARBA00022824"/>
    </source>
</evidence>
<reference evidence="8" key="1">
    <citation type="submission" date="2021-03" db="EMBL/GenBank/DDBJ databases">
        <authorList>
            <person name="Palmer J.M."/>
        </authorList>
    </citation>
    <scope>NUCLEOTIDE SEQUENCE</scope>
    <source>
        <strain evidence="8">ARV_011</strain>
    </source>
</reference>
<evidence type="ECO:0000256" key="5">
    <source>
        <dbReference type="PIRSR" id="PIRSR601382-1"/>
    </source>
</evidence>
<accession>A0A9P7VCW2</accession>
<dbReference type="SUPFAM" id="SSF48225">
    <property type="entry name" value="Seven-hairpin glycosidases"/>
    <property type="match status" value="1"/>
</dbReference>
<dbReference type="GeneID" id="66117480"/>
<evidence type="ECO:0000313" key="9">
    <source>
        <dbReference type="Proteomes" id="UP000790833"/>
    </source>
</evidence>
<feature type="active site" description="Proton donor" evidence="5">
    <location>
        <position position="126"/>
    </location>
</feature>
<keyword evidence="3" id="KW-0256">Endoplasmic reticulum</keyword>
<dbReference type="InterPro" id="IPR001382">
    <property type="entry name" value="Glyco_hydro_47"/>
</dbReference>
<dbReference type="PANTHER" id="PTHR45679:SF5">
    <property type="entry name" value="ER DEGRADATION-ENHANCING ALPHA-MANNOSIDASE-LIKE PROTEIN 1"/>
    <property type="match status" value="1"/>
</dbReference>
<dbReference type="AlphaFoldDB" id="A0A9P7VCW2"/>
<dbReference type="EMBL" id="JAHMUF010000005">
    <property type="protein sequence ID" value="KAG7194994.1"/>
    <property type="molecule type" value="Genomic_DNA"/>
</dbReference>
<keyword evidence="4" id="KW-0325">Glycoprotein</keyword>
<keyword evidence="6" id="KW-0479">Metal-binding</keyword>
<evidence type="ECO:0000256" key="1">
    <source>
        <dbReference type="ARBA" id="ARBA00004240"/>
    </source>
</evidence>
<dbReference type="InterPro" id="IPR044674">
    <property type="entry name" value="EDEM1/2/3"/>
</dbReference>
<feature type="binding site" evidence="6">
    <location>
        <position position="510"/>
    </location>
    <ligand>
        <name>Ca(2+)</name>
        <dbReference type="ChEBI" id="CHEBI:29108"/>
    </ligand>
</feature>
<feature type="active site" evidence="5">
    <location>
        <position position="284"/>
    </location>
</feature>
<protein>
    <recommendedName>
        <fullName evidence="7">alpha-1,2-Mannosidase</fullName>
        <ecNumber evidence="7">3.2.1.-</ecNumber>
    </recommendedName>
</protein>
<dbReference type="GO" id="GO:0044322">
    <property type="term" value="C:endoplasmic reticulum quality control compartment"/>
    <property type="evidence" value="ECO:0007669"/>
    <property type="project" value="GOC"/>
</dbReference>
<evidence type="ECO:0000313" key="8">
    <source>
        <dbReference type="EMBL" id="KAG7194994.1"/>
    </source>
</evidence>